<keyword evidence="2" id="KW-0805">Transcription regulation</keyword>
<evidence type="ECO:0000256" key="3">
    <source>
        <dbReference type="ARBA" id="ARBA00023125"/>
    </source>
</evidence>
<keyword evidence="6" id="KW-0175">Coiled coil</keyword>
<proteinExistence type="predicted"/>
<gene>
    <name evidence="8" type="ORF">DM01DRAFT_1333905</name>
</gene>
<feature type="coiled-coil region" evidence="6">
    <location>
        <begin position="224"/>
        <end position="279"/>
    </location>
</feature>
<keyword evidence="4" id="KW-0804">Transcription</keyword>
<evidence type="ECO:0000256" key="1">
    <source>
        <dbReference type="ARBA" id="ARBA00004123"/>
    </source>
</evidence>
<dbReference type="STRING" id="101127.A0A1X2GP95"/>
<dbReference type="Gene3D" id="3.30.160.60">
    <property type="entry name" value="Classic Zinc Finger"/>
    <property type="match status" value="1"/>
</dbReference>
<dbReference type="InterPro" id="IPR004827">
    <property type="entry name" value="bZIP"/>
</dbReference>
<keyword evidence="5" id="KW-0539">Nucleus</keyword>
<dbReference type="Proteomes" id="UP000242146">
    <property type="component" value="Unassembled WGS sequence"/>
</dbReference>
<organism evidence="8 9">
    <name type="scientific">Hesseltinella vesiculosa</name>
    <dbReference type="NCBI Taxonomy" id="101127"/>
    <lineage>
        <taxon>Eukaryota</taxon>
        <taxon>Fungi</taxon>
        <taxon>Fungi incertae sedis</taxon>
        <taxon>Mucoromycota</taxon>
        <taxon>Mucoromycotina</taxon>
        <taxon>Mucoromycetes</taxon>
        <taxon>Mucorales</taxon>
        <taxon>Cunninghamellaceae</taxon>
        <taxon>Hesseltinella</taxon>
    </lineage>
</organism>
<protein>
    <recommendedName>
        <fullName evidence="7">BZIP domain-containing protein</fullName>
    </recommendedName>
</protein>
<name>A0A1X2GP95_9FUNG</name>
<dbReference type="AlphaFoldDB" id="A0A1X2GP95"/>
<dbReference type="EMBL" id="MCGT01000007">
    <property type="protein sequence ID" value="ORX58247.1"/>
    <property type="molecule type" value="Genomic_DNA"/>
</dbReference>
<dbReference type="GO" id="GO:0005634">
    <property type="term" value="C:nucleus"/>
    <property type="evidence" value="ECO:0007669"/>
    <property type="project" value="UniProtKB-SubCell"/>
</dbReference>
<evidence type="ECO:0000256" key="2">
    <source>
        <dbReference type="ARBA" id="ARBA00023015"/>
    </source>
</evidence>
<keyword evidence="3" id="KW-0238">DNA-binding</keyword>
<dbReference type="PANTHER" id="PTHR13044:SF14">
    <property type="entry name" value="CRYPTOCEPHAL, ISOFORM A"/>
    <property type="match status" value="1"/>
</dbReference>
<sequence>MNNTLFMTTPGSVDMPSTDLLVNFMLQQSQASSNSSTPLATPVDEWLADAQLLPMMPEFMKQAPQPQVDDLFEAYLSSPELMMATSTPMLMDGSASSVSSASPVSPAVAMPTSPTLIKSEPADVALFPDIGQANKKKALAPGYRPIAPAKKALVPIMPKSAAAAAVASPTPLAFPIMPTLSMIPRPSGGAKRKHFGKEPEEVVLKRQKNTDAARRSRLKKLLKMEGLEGRVLELEADNAKLSTKIAVLESQKSVLESKDKGLEERIRTLEAQLAEAHKALTGCQ</sequence>
<feature type="domain" description="BZIP" evidence="7">
    <location>
        <begin position="205"/>
        <end position="262"/>
    </location>
</feature>
<dbReference type="Pfam" id="PF07716">
    <property type="entry name" value="bZIP_2"/>
    <property type="match status" value="1"/>
</dbReference>
<comment type="caution">
    <text evidence="8">The sequence shown here is derived from an EMBL/GenBank/DDBJ whole genome shotgun (WGS) entry which is preliminary data.</text>
</comment>
<dbReference type="CDD" id="cd12193">
    <property type="entry name" value="bZIP_GCN4"/>
    <property type="match status" value="1"/>
</dbReference>
<dbReference type="PANTHER" id="PTHR13044">
    <property type="entry name" value="ACTIVATING TRANSCRIPTION FACTOR ATF 4/5"/>
    <property type="match status" value="1"/>
</dbReference>
<evidence type="ECO:0000313" key="9">
    <source>
        <dbReference type="Proteomes" id="UP000242146"/>
    </source>
</evidence>
<dbReference type="OrthoDB" id="2257100at2759"/>
<dbReference type="GO" id="GO:0001228">
    <property type="term" value="F:DNA-binding transcription activator activity, RNA polymerase II-specific"/>
    <property type="evidence" value="ECO:0007669"/>
    <property type="project" value="TreeGrafter"/>
</dbReference>
<evidence type="ECO:0000256" key="4">
    <source>
        <dbReference type="ARBA" id="ARBA00023163"/>
    </source>
</evidence>
<evidence type="ECO:0000313" key="8">
    <source>
        <dbReference type="EMBL" id="ORX58247.1"/>
    </source>
</evidence>
<dbReference type="PROSITE" id="PS00036">
    <property type="entry name" value="BZIP_BASIC"/>
    <property type="match status" value="1"/>
</dbReference>
<evidence type="ECO:0000256" key="6">
    <source>
        <dbReference type="SAM" id="Coils"/>
    </source>
</evidence>
<dbReference type="SMART" id="SM00338">
    <property type="entry name" value="BRLZ"/>
    <property type="match status" value="1"/>
</dbReference>
<dbReference type="PROSITE" id="PS50217">
    <property type="entry name" value="BZIP"/>
    <property type="match status" value="1"/>
</dbReference>
<comment type="subcellular location">
    <subcellularLocation>
        <location evidence="1">Nucleus</location>
    </subcellularLocation>
</comment>
<keyword evidence="9" id="KW-1185">Reference proteome</keyword>
<accession>A0A1X2GP95</accession>
<dbReference type="SUPFAM" id="SSF57959">
    <property type="entry name" value="Leucine zipper domain"/>
    <property type="match status" value="1"/>
</dbReference>
<reference evidence="8 9" key="1">
    <citation type="submission" date="2016-07" db="EMBL/GenBank/DDBJ databases">
        <title>Pervasive Adenine N6-methylation of Active Genes in Fungi.</title>
        <authorList>
            <consortium name="DOE Joint Genome Institute"/>
            <person name="Mondo S.J."/>
            <person name="Dannebaum R.O."/>
            <person name="Kuo R.C."/>
            <person name="Labutti K."/>
            <person name="Haridas S."/>
            <person name="Kuo A."/>
            <person name="Salamov A."/>
            <person name="Ahrendt S.R."/>
            <person name="Lipzen A."/>
            <person name="Sullivan W."/>
            <person name="Andreopoulos W.B."/>
            <person name="Clum A."/>
            <person name="Lindquist E."/>
            <person name="Daum C."/>
            <person name="Ramamoorthy G.K."/>
            <person name="Gryganskyi A."/>
            <person name="Culley D."/>
            <person name="Magnuson J.K."/>
            <person name="James T.Y."/>
            <person name="O'Malley M.A."/>
            <person name="Stajich J.E."/>
            <person name="Spatafora J.W."/>
            <person name="Visel A."/>
            <person name="Grigoriev I.V."/>
        </authorList>
    </citation>
    <scope>NUCLEOTIDE SEQUENCE [LARGE SCALE GENOMIC DNA]</scope>
    <source>
        <strain evidence="8 9">NRRL 3301</strain>
    </source>
</reference>
<evidence type="ECO:0000256" key="5">
    <source>
        <dbReference type="ARBA" id="ARBA00023242"/>
    </source>
</evidence>
<evidence type="ECO:0000259" key="7">
    <source>
        <dbReference type="PROSITE" id="PS50217"/>
    </source>
</evidence>
<dbReference type="InterPro" id="IPR046347">
    <property type="entry name" value="bZIP_sf"/>
</dbReference>
<dbReference type="GO" id="GO:0000977">
    <property type="term" value="F:RNA polymerase II transcription regulatory region sequence-specific DNA binding"/>
    <property type="evidence" value="ECO:0007669"/>
    <property type="project" value="TreeGrafter"/>
</dbReference>